<dbReference type="Proteomes" id="UP000550729">
    <property type="component" value="Unassembled WGS sequence"/>
</dbReference>
<sequence length="184" mass="20384">MSGYGFGRPETSGFSSPPLLFGIEFSDGTFASNMPGGRRMHGGLSNGRTGHGAPRHFEVTLRLDHLPPAGPFTVVTAWPFYEVPEARVVFDAAVILAAADDAERLWESATADVDWERPRLTADEQLLVMPLTGWFAERFDPTPPPPKFDEHGNEIRYVPVIVDEQGNCTEVTPVRGWRMARDDE</sequence>
<comment type="caution">
    <text evidence="1">The sequence shown here is derived from an EMBL/GenBank/DDBJ whole genome shotgun (WGS) entry which is preliminary data.</text>
</comment>
<dbReference type="EMBL" id="JABBNB010000017">
    <property type="protein sequence ID" value="NMO02792.1"/>
    <property type="molecule type" value="Genomic_DNA"/>
</dbReference>
<reference evidence="1 2" key="1">
    <citation type="submission" date="2020-04" db="EMBL/GenBank/DDBJ databases">
        <title>Gordonia sp. nov. TBRC 11910.</title>
        <authorList>
            <person name="Suriyachadkun C."/>
        </authorList>
    </citation>
    <scope>NUCLEOTIDE SEQUENCE [LARGE SCALE GENOMIC DNA]</scope>
    <source>
        <strain evidence="1 2">TBRC 11910</strain>
    </source>
</reference>
<protein>
    <submittedName>
        <fullName evidence="1">Uncharacterized protein</fullName>
    </submittedName>
</protein>
<evidence type="ECO:0000313" key="1">
    <source>
        <dbReference type="EMBL" id="NMO02792.1"/>
    </source>
</evidence>
<organism evidence="1 2">
    <name type="scientific">Gordonia asplenii</name>
    <dbReference type="NCBI Taxonomy" id="2725283"/>
    <lineage>
        <taxon>Bacteria</taxon>
        <taxon>Bacillati</taxon>
        <taxon>Actinomycetota</taxon>
        <taxon>Actinomycetes</taxon>
        <taxon>Mycobacteriales</taxon>
        <taxon>Gordoniaceae</taxon>
        <taxon>Gordonia</taxon>
    </lineage>
</organism>
<dbReference type="AlphaFoldDB" id="A0A848KX22"/>
<dbReference type="RefSeq" id="WP_170195301.1">
    <property type="nucleotide sequence ID" value="NZ_JABBNB010000017.1"/>
</dbReference>
<accession>A0A848KX22</accession>
<proteinExistence type="predicted"/>
<gene>
    <name evidence="1" type="ORF">HH308_16390</name>
</gene>
<keyword evidence="2" id="KW-1185">Reference proteome</keyword>
<name>A0A848KX22_9ACTN</name>
<evidence type="ECO:0000313" key="2">
    <source>
        <dbReference type="Proteomes" id="UP000550729"/>
    </source>
</evidence>